<dbReference type="PROSITE" id="PS50181">
    <property type="entry name" value="FBOX"/>
    <property type="match status" value="1"/>
</dbReference>
<dbReference type="OrthoDB" id="1112854at2759"/>
<sequence length="223" mass="25260">MTKKSSSSEPPPSFLSLPHDIVFNTLARISRTNYPILSLVSKSFRSLLSSPELEAARSLIGRPEKYLHVCLNLNNNKNNPNPRWFILSERKLIPTPSFPYRHLNSSCLVSTGSETYVIGGGLERSKRVFLIDCKTHQWRELPNMRLSRKEAVARVMDGKIYVIGGCSSNYSKYNGEVYDPNTQTWEFATATKNDLLNRKSRYSSTKCLIPTDFPVPPSRPCPC</sequence>
<dbReference type="RefSeq" id="XP_056853800.1">
    <property type="nucleotide sequence ID" value="XM_056997820.1"/>
</dbReference>
<dbReference type="CDD" id="cd22152">
    <property type="entry name" value="F-box_AtAFR-like"/>
    <property type="match status" value="1"/>
</dbReference>
<dbReference type="InterPro" id="IPR006652">
    <property type="entry name" value="Kelch_1"/>
</dbReference>
<evidence type="ECO:0000313" key="4">
    <source>
        <dbReference type="RefSeq" id="XP_056853799.1"/>
    </source>
</evidence>
<reference evidence="3 4" key="1">
    <citation type="submission" date="2025-04" db="UniProtKB">
        <authorList>
            <consortium name="RefSeq"/>
        </authorList>
    </citation>
    <scope>IDENTIFICATION</scope>
    <source>
        <tissue evidence="3 4">Leaf</tissue>
    </source>
</reference>
<dbReference type="InterPro" id="IPR057499">
    <property type="entry name" value="Kelch_FKB95"/>
</dbReference>
<accession>A0A9W3CQE2</accession>
<name>A0A9W3CQE2_RAPSA</name>
<dbReference type="InterPro" id="IPR001810">
    <property type="entry name" value="F-box_dom"/>
</dbReference>
<dbReference type="RefSeq" id="XP_056853801.1">
    <property type="nucleotide sequence ID" value="XM_056997821.1"/>
</dbReference>
<dbReference type="PANTHER" id="PTHR24414">
    <property type="entry name" value="F-BOX/KELCH-REPEAT PROTEIN SKIP4"/>
    <property type="match status" value="1"/>
</dbReference>
<dbReference type="Pfam" id="PF00646">
    <property type="entry name" value="F-box"/>
    <property type="match status" value="1"/>
</dbReference>
<protein>
    <submittedName>
        <fullName evidence="3 4">F-box/kelch-repeat protein At2g44030 isoform X1</fullName>
    </submittedName>
</protein>
<evidence type="ECO:0000313" key="3">
    <source>
        <dbReference type="RefSeq" id="XP_056853798.1"/>
    </source>
</evidence>
<dbReference type="InterPro" id="IPR036047">
    <property type="entry name" value="F-box-like_dom_sf"/>
</dbReference>
<dbReference type="InterPro" id="IPR015915">
    <property type="entry name" value="Kelch-typ_b-propeller"/>
</dbReference>
<gene>
    <name evidence="3 4 5 6 7" type="primary">LOC130494756</name>
</gene>
<feature type="domain" description="F-box" evidence="1">
    <location>
        <begin position="11"/>
        <end position="59"/>
    </location>
</feature>
<evidence type="ECO:0000313" key="6">
    <source>
        <dbReference type="RefSeq" id="XP_056853801.1"/>
    </source>
</evidence>
<dbReference type="Pfam" id="PF25210">
    <property type="entry name" value="Kelch_FKB95"/>
    <property type="match status" value="1"/>
</dbReference>
<dbReference type="SMART" id="SM00612">
    <property type="entry name" value="Kelch"/>
    <property type="match status" value="2"/>
</dbReference>
<dbReference type="PANTHER" id="PTHR24414:SF196">
    <property type="entry name" value="BNACNNG12250D PROTEIN"/>
    <property type="match status" value="1"/>
</dbReference>
<evidence type="ECO:0000313" key="7">
    <source>
        <dbReference type="RefSeq" id="XP_056853802.1"/>
    </source>
</evidence>
<dbReference type="GeneID" id="130494756"/>
<dbReference type="RefSeq" id="XP_056853798.1">
    <property type="nucleotide sequence ID" value="XM_056997818.1"/>
</dbReference>
<dbReference type="Gene3D" id="2.120.10.80">
    <property type="entry name" value="Kelch-type beta propeller"/>
    <property type="match status" value="1"/>
</dbReference>
<keyword evidence="2" id="KW-1185">Reference proteome</keyword>
<dbReference type="SUPFAM" id="SSF117281">
    <property type="entry name" value="Kelch motif"/>
    <property type="match status" value="1"/>
</dbReference>
<dbReference type="Proteomes" id="UP000504610">
    <property type="component" value="Unplaced"/>
</dbReference>
<dbReference type="AlphaFoldDB" id="A0A9W3CQE2"/>
<evidence type="ECO:0000313" key="2">
    <source>
        <dbReference type="Proteomes" id="UP000504610"/>
    </source>
</evidence>
<organism evidence="2 6">
    <name type="scientific">Raphanus sativus</name>
    <name type="common">Radish</name>
    <name type="synonym">Raphanus raphanistrum var. sativus</name>
    <dbReference type="NCBI Taxonomy" id="3726"/>
    <lineage>
        <taxon>Eukaryota</taxon>
        <taxon>Viridiplantae</taxon>
        <taxon>Streptophyta</taxon>
        <taxon>Embryophyta</taxon>
        <taxon>Tracheophyta</taxon>
        <taxon>Spermatophyta</taxon>
        <taxon>Magnoliopsida</taxon>
        <taxon>eudicotyledons</taxon>
        <taxon>Gunneridae</taxon>
        <taxon>Pentapetalae</taxon>
        <taxon>rosids</taxon>
        <taxon>malvids</taxon>
        <taxon>Brassicales</taxon>
        <taxon>Brassicaceae</taxon>
        <taxon>Brassiceae</taxon>
        <taxon>Raphanus</taxon>
    </lineage>
</organism>
<dbReference type="InterPro" id="IPR050354">
    <property type="entry name" value="F-box/kelch-repeat_ARATH"/>
</dbReference>
<dbReference type="SUPFAM" id="SSF81383">
    <property type="entry name" value="F-box domain"/>
    <property type="match status" value="1"/>
</dbReference>
<dbReference type="KEGG" id="rsz:130494756"/>
<evidence type="ECO:0000259" key="1">
    <source>
        <dbReference type="PROSITE" id="PS50181"/>
    </source>
</evidence>
<evidence type="ECO:0000313" key="5">
    <source>
        <dbReference type="RefSeq" id="XP_056853800.1"/>
    </source>
</evidence>
<dbReference type="RefSeq" id="XP_056853802.1">
    <property type="nucleotide sequence ID" value="XM_056997822.1"/>
</dbReference>
<proteinExistence type="predicted"/>
<dbReference type="RefSeq" id="XP_056853799.1">
    <property type="nucleotide sequence ID" value="XM_056997819.1"/>
</dbReference>